<keyword evidence="4 13" id="KW-0479">Metal-binding</keyword>
<feature type="binding site" evidence="13">
    <location>
        <position position="52"/>
    </location>
    <ligand>
        <name>Zn(2+)</name>
        <dbReference type="ChEBI" id="CHEBI:29105"/>
    </ligand>
</feature>
<comment type="pathway">
    <text evidence="13">Lipid metabolism; malonyl-CoA biosynthesis; malonyl-CoA from acetyl-CoA: step 1/1.</text>
</comment>
<evidence type="ECO:0000256" key="7">
    <source>
        <dbReference type="ARBA" id="ARBA00022832"/>
    </source>
</evidence>
<dbReference type="GO" id="GO:0009329">
    <property type="term" value="C:acetate CoA-transferase complex"/>
    <property type="evidence" value="ECO:0007669"/>
    <property type="project" value="TreeGrafter"/>
</dbReference>
<evidence type="ECO:0000256" key="8">
    <source>
        <dbReference type="ARBA" id="ARBA00022833"/>
    </source>
</evidence>
<dbReference type="PANTHER" id="PTHR42995:SF5">
    <property type="entry name" value="ACETYL-COENZYME A CARBOXYLASE CARBOXYL TRANSFERASE SUBUNIT BETA, CHLOROPLASTIC"/>
    <property type="match status" value="1"/>
</dbReference>
<dbReference type="PROSITE" id="PS50980">
    <property type="entry name" value="COA_CT_NTER"/>
    <property type="match status" value="1"/>
</dbReference>
<comment type="caution">
    <text evidence="16">The sequence shown here is derived from an EMBL/GenBank/DDBJ whole genome shotgun (WGS) entry which is preliminary data.</text>
</comment>
<evidence type="ECO:0000256" key="2">
    <source>
        <dbReference type="ARBA" id="ARBA00022516"/>
    </source>
</evidence>
<comment type="subcellular location">
    <subcellularLocation>
        <location evidence="1 13">Cytoplasm</location>
    </subcellularLocation>
</comment>
<dbReference type="SUPFAM" id="SSF52096">
    <property type="entry name" value="ClpP/crotonase"/>
    <property type="match status" value="1"/>
</dbReference>
<evidence type="ECO:0000313" key="17">
    <source>
        <dbReference type="Proteomes" id="UP000554286"/>
    </source>
</evidence>
<dbReference type="CDD" id="cd20335">
    <property type="entry name" value="BRcat_RBR"/>
    <property type="match status" value="1"/>
</dbReference>
<comment type="subunit">
    <text evidence="13">Acetyl-CoA carboxylase is a heterohexamer composed of biotin carboxyl carrier protein (AccB), biotin carboxylase (AccC) and two subunits each of ACCase subunit alpha (AccA) and ACCase subunit beta (AccD).</text>
</comment>
<keyword evidence="11 13" id="KW-0275">Fatty acid biosynthesis</keyword>
<dbReference type="InterPro" id="IPR041010">
    <property type="entry name" value="Znf-ACC"/>
</dbReference>
<evidence type="ECO:0000256" key="4">
    <source>
        <dbReference type="ARBA" id="ARBA00022723"/>
    </source>
</evidence>
<comment type="cofactor">
    <cofactor evidence="13">
        <name>Zn(2+)</name>
        <dbReference type="ChEBI" id="CHEBI:29105"/>
    </cofactor>
    <text evidence="13">Binds 1 zinc ion per subunit.</text>
</comment>
<evidence type="ECO:0000256" key="13">
    <source>
        <dbReference type="HAMAP-Rule" id="MF_01395"/>
    </source>
</evidence>
<protein>
    <recommendedName>
        <fullName evidence="13">Acetyl-coenzyme A carboxylase carboxyl transferase subunit beta</fullName>
        <shortName evidence="13">ACCase subunit beta</shortName>
        <shortName evidence="13">Acetyl-CoA carboxylase carboxyltransferase subunit beta</shortName>
        <ecNumber evidence="13">2.1.3.15</ecNumber>
    </recommendedName>
</protein>
<dbReference type="AlphaFoldDB" id="A0A7W6RD63"/>
<dbReference type="EC" id="2.1.3.15" evidence="13"/>
<keyword evidence="2 13" id="KW-0444">Lipid biosynthesis</keyword>
<feature type="binding site" evidence="13">
    <location>
        <position position="49"/>
    </location>
    <ligand>
        <name>Zn(2+)</name>
        <dbReference type="ChEBI" id="CHEBI:29105"/>
    </ligand>
</feature>
<dbReference type="InterPro" id="IPR011762">
    <property type="entry name" value="COA_CT_N"/>
</dbReference>
<keyword evidence="10 13" id="KW-0443">Lipid metabolism</keyword>
<gene>
    <name evidence="13" type="primary">accD</name>
    <name evidence="16" type="ORF">GGD89_001996</name>
</gene>
<dbReference type="PANTHER" id="PTHR42995">
    <property type="entry name" value="ACETYL-COENZYME A CARBOXYLASE CARBOXYL TRANSFERASE SUBUNIT BETA, CHLOROPLASTIC"/>
    <property type="match status" value="1"/>
</dbReference>
<reference evidence="16 17" key="1">
    <citation type="submission" date="2020-08" db="EMBL/GenBank/DDBJ databases">
        <title>Genome sequencing of Purple Non-Sulfur Bacteria from various extreme environments.</title>
        <authorList>
            <person name="Mayer M."/>
        </authorList>
    </citation>
    <scope>NUCLEOTIDE SEQUENCE [LARGE SCALE GENOMIC DNA]</scope>
    <source>
        <strain evidence="16 17">JA131</strain>
    </source>
</reference>
<evidence type="ECO:0000256" key="10">
    <source>
        <dbReference type="ARBA" id="ARBA00023098"/>
    </source>
</evidence>
<dbReference type="PRINTS" id="PR01070">
    <property type="entry name" value="ACCCTRFRASEB"/>
</dbReference>
<evidence type="ECO:0000256" key="1">
    <source>
        <dbReference type="ARBA" id="ARBA00004496"/>
    </source>
</evidence>
<keyword evidence="5 13" id="KW-0547">Nucleotide-binding</keyword>
<comment type="similarity">
    <text evidence="13">Belongs to the AccD/PCCB family.</text>
</comment>
<keyword evidence="6 13" id="KW-0863">Zinc-finger</keyword>
<comment type="catalytic activity">
    <reaction evidence="13">
        <text>N(6)-carboxybiotinyl-L-lysyl-[protein] + acetyl-CoA = N(6)-biotinyl-L-lysyl-[protein] + malonyl-CoA</text>
        <dbReference type="Rhea" id="RHEA:54728"/>
        <dbReference type="Rhea" id="RHEA-COMP:10505"/>
        <dbReference type="Rhea" id="RHEA-COMP:10506"/>
        <dbReference type="ChEBI" id="CHEBI:57288"/>
        <dbReference type="ChEBI" id="CHEBI:57384"/>
        <dbReference type="ChEBI" id="CHEBI:83144"/>
        <dbReference type="ChEBI" id="CHEBI:83145"/>
        <dbReference type="EC" id="2.1.3.15"/>
    </reaction>
</comment>
<dbReference type="Pfam" id="PF01039">
    <property type="entry name" value="Carboxyl_trans"/>
    <property type="match status" value="1"/>
</dbReference>
<feature type="binding site" evidence="13">
    <location>
        <position position="33"/>
    </location>
    <ligand>
        <name>Zn(2+)</name>
        <dbReference type="ChEBI" id="CHEBI:29105"/>
    </ligand>
</feature>
<evidence type="ECO:0000256" key="12">
    <source>
        <dbReference type="ARBA" id="ARBA00025280"/>
    </source>
</evidence>
<evidence type="ECO:0000256" key="6">
    <source>
        <dbReference type="ARBA" id="ARBA00022771"/>
    </source>
</evidence>
<organism evidence="16 17">
    <name type="scientific">Roseospira visakhapatnamensis</name>
    <dbReference type="NCBI Taxonomy" id="390880"/>
    <lineage>
        <taxon>Bacteria</taxon>
        <taxon>Pseudomonadati</taxon>
        <taxon>Pseudomonadota</taxon>
        <taxon>Alphaproteobacteria</taxon>
        <taxon>Rhodospirillales</taxon>
        <taxon>Rhodospirillaceae</taxon>
        <taxon>Roseospira</taxon>
    </lineage>
</organism>
<dbReference type="InterPro" id="IPR034733">
    <property type="entry name" value="AcCoA_carboxyl_beta"/>
</dbReference>
<dbReference type="GO" id="GO:0005524">
    <property type="term" value="F:ATP binding"/>
    <property type="evidence" value="ECO:0007669"/>
    <property type="project" value="UniProtKB-KW"/>
</dbReference>
<keyword evidence="3 13" id="KW-0808">Transferase</keyword>
<dbReference type="EMBL" id="JACIGK010000013">
    <property type="protein sequence ID" value="MBB4266365.1"/>
    <property type="molecule type" value="Genomic_DNA"/>
</dbReference>
<evidence type="ECO:0000256" key="14">
    <source>
        <dbReference type="SAM" id="MobiDB-lite"/>
    </source>
</evidence>
<keyword evidence="16" id="KW-0436">Ligase</keyword>
<sequence>MNWLSDYVRPKIRSLVGTTREVPDNLWHKCPDCGHMIFHKELDKARRVCPQCGHHMRLPVKRRLAMLFDDSVHDRVPLPKVPADPLKFRDIKRYTDRLRDAQARTSESDAIIVAKGPIEARTTVVAAFDFEFMGGSMGMAVGEGVVVAAELAVAEKAPLVLIPASGGARMQEGILSLMQMARVTVAVDMVKDAGLPYIVVLTDPTTGGVTASLAMLGDIAIAEPGAIVGFAGARVIEQTIHEKLPKGFQRAEYLLEHGMVDMVVPRDQLKATLARVIRLLMQPHLPGDAPLPVPTEDVGSPSGGHRETEPTGPVDDSDTPHPDVETPEDDPAREGKAHGSRGTKAARSGETIVENSEAASTAADRPPPGA</sequence>
<evidence type="ECO:0000256" key="11">
    <source>
        <dbReference type="ARBA" id="ARBA00023160"/>
    </source>
</evidence>
<feature type="region of interest" description="Disordered" evidence="14">
    <location>
        <begin position="284"/>
        <end position="370"/>
    </location>
</feature>
<keyword evidence="17" id="KW-1185">Reference proteome</keyword>
<feature type="domain" description="CoA carboxyltransferase N-terminal" evidence="15">
    <location>
        <begin position="26"/>
        <end position="295"/>
    </location>
</feature>
<keyword evidence="7 13" id="KW-0276">Fatty acid metabolism</keyword>
<keyword evidence="13" id="KW-0963">Cytoplasm</keyword>
<feature type="binding site" evidence="13">
    <location>
        <position position="30"/>
    </location>
    <ligand>
        <name>Zn(2+)</name>
        <dbReference type="ChEBI" id="CHEBI:29105"/>
    </ligand>
</feature>
<evidence type="ECO:0000313" key="16">
    <source>
        <dbReference type="EMBL" id="MBB4266365.1"/>
    </source>
</evidence>
<dbReference type="Gene3D" id="3.90.226.10">
    <property type="entry name" value="2-enoyl-CoA Hydratase, Chain A, domain 1"/>
    <property type="match status" value="1"/>
</dbReference>
<feature type="compositionally biased region" description="Basic and acidic residues" evidence="14">
    <location>
        <begin position="318"/>
        <end position="337"/>
    </location>
</feature>
<dbReference type="GO" id="GO:2001295">
    <property type="term" value="P:malonyl-CoA biosynthetic process"/>
    <property type="evidence" value="ECO:0007669"/>
    <property type="project" value="UniProtKB-UniRule"/>
</dbReference>
<dbReference type="Proteomes" id="UP000554286">
    <property type="component" value="Unassembled WGS sequence"/>
</dbReference>
<dbReference type="InterPro" id="IPR029045">
    <property type="entry name" value="ClpP/crotonase-like_dom_sf"/>
</dbReference>
<dbReference type="UniPathway" id="UPA00655">
    <property type="reaction ID" value="UER00711"/>
</dbReference>
<accession>A0A7W6RD63</accession>
<comment type="function">
    <text evidence="12 13">Component of the acetyl coenzyme A carboxylase (ACC) complex. Biotin carboxylase (BC) catalyzes the carboxylation of biotin on its carrier protein (BCCP) and then the CO(2) group is transferred by the transcarboxylase to acetyl-CoA to form malonyl-CoA.</text>
</comment>
<dbReference type="Pfam" id="PF17848">
    <property type="entry name" value="Zn_ribbon_ACC"/>
    <property type="match status" value="1"/>
</dbReference>
<dbReference type="InterPro" id="IPR000438">
    <property type="entry name" value="Acetyl_CoA_COase_Trfase_b_su"/>
</dbReference>
<evidence type="ECO:0000259" key="15">
    <source>
        <dbReference type="PROSITE" id="PS50980"/>
    </source>
</evidence>
<dbReference type="GO" id="GO:0016743">
    <property type="term" value="F:carboxyl- or carbamoyltransferase activity"/>
    <property type="evidence" value="ECO:0007669"/>
    <property type="project" value="UniProtKB-UniRule"/>
</dbReference>
<dbReference type="GO" id="GO:0008270">
    <property type="term" value="F:zinc ion binding"/>
    <property type="evidence" value="ECO:0007669"/>
    <property type="project" value="UniProtKB-UniRule"/>
</dbReference>
<feature type="zinc finger region" description="C4-type" evidence="13">
    <location>
        <begin position="30"/>
        <end position="52"/>
    </location>
</feature>
<dbReference type="RefSeq" id="WP_184044687.1">
    <property type="nucleotide sequence ID" value="NZ_JACIGK010000013.1"/>
</dbReference>
<name>A0A7W6RD63_9PROT</name>
<dbReference type="HAMAP" id="MF_01395">
    <property type="entry name" value="AcetylCoA_CT_beta"/>
    <property type="match status" value="1"/>
</dbReference>
<dbReference type="GO" id="GO:0006633">
    <property type="term" value="P:fatty acid biosynthetic process"/>
    <property type="evidence" value="ECO:0007669"/>
    <property type="project" value="UniProtKB-KW"/>
</dbReference>
<evidence type="ECO:0000256" key="5">
    <source>
        <dbReference type="ARBA" id="ARBA00022741"/>
    </source>
</evidence>
<keyword evidence="8 13" id="KW-0862">Zinc</keyword>
<evidence type="ECO:0000256" key="9">
    <source>
        <dbReference type="ARBA" id="ARBA00022840"/>
    </source>
</evidence>
<proteinExistence type="inferred from homology"/>
<keyword evidence="9 13" id="KW-0067">ATP-binding</keyword>
<dbReference type="NCBIfam" id="TIGR00515">
    <property type="entry name" value="accD"/>
    <property type="match status" value="1"/>
</dbReference>
<evidence type="ECO:0000256" key="3">
    <source>
        <dbReference type="ARBA" id="ARBA00022679"/>
    </source>
</evidence>
<dbReference type="GO" id="GO:0003989">
    <property type="term" value="F:acetyl-CoA carboxylase activity"/>
    <property type="evidence" value="ECO:0007669"/>
    <property type="project" value="InterPro"/>
</dbReference>